<reference evidence="1 2" key="1">
    <citation type="journal article" date="2020" name="Microorganisms">
        <title>Osmotic Adaptation and Compatible Solute Biosynthesis of Phototrophic Bacteria as Revealed from Genome Analyses.</title>
        <authorList>
            <person name="Imhoff J.F."/>
            <person name="Rahn T."/>
            <person name="Kunzel S."/>
            <person name="Keller A."/>
            <person name="Neulinger S.C."/>
        </authorList>
    </citation>
    <scope>NUCLEOTIDE SEQUENCE [LARGE SCALE GENOMIC DNA]</scope>
    <source>
        <strain evidence="1 2">DSM 25653</strain>
    </source>
</reference>
<evidence type="ECO:0000313" key="1">
    <source>
        <dbReference type="EMBL" id="MBK1620751.1"/>
    </source>
</evidence>
<comment type="caution">
    <text evidence="1">The sequence shown here is derived from an EMBL/GenBank/DDBJ whole genome shotgun (WGS) entry which is preliminary data.</text>
</comment>
<gene>
    <name evidence="1" type="ORF">CKO42_20415</name>
</gene>
<evidence type="ECO:0000313" key="2">
    <source>
        <dbReference type="Proteomes" id="UP001138768"/>
    </source>
</evidence>
<dbReference type="EMBL" id="NRRY01000047">
    <property type="protein sequence ID" value="MBK1620751.1"/>
    <property type="molecule type" value="Genomic_DNA"/>
</dbReference>
<keyword evidence="2" id="KW-1185">Reference proteome</keyword>
<proteinExistence type="predicted"/>
<protein>
    <submittedName>
        <fullName evidence="1">Uncharacterized protein</fullName>
    </submittedName>
</protein>
<accession>A0A9X0WC87</accession>
<name>A0A9X0WC87_9GAMM</name>
<dbReference type="RefSeq" id="WP_200248097.1">
    <property type="nucleotide sequence ID" value="NZ_NRRY01000047.1"/>
</dbReference>
<dbReference type="AlphaFoldDB" id="A0A9X0WC87"/>
<sequence length="104" mass="11307">MNGYGWLSGPLEVFSADELEQLIALTLRASPTYVGMIDQRDRVPRLRAKTLYLLHDILKVLGAQQEGLAQATLGVFFANAKIRWPEGLATRSMCASCGGLRAAG</sequence>
<dbReference type="Proteomes" id="UP001138768">
    <property type="component" value="Unassembled WGS sequence"/>
</dbReference>
<organism evidence="1 2">
    <name type="scientific">Lamprobacter modestohalophilus</name>
    <dbReference type="NCBI Taxonomy" id="1064514"/>
    <lineage>
        <taxon>Bacteria</taxon>
        <taxon>Pseudomonadati</taxon>
        <taxon>Pseudomonadota</taxon>
        <taxon>Gammaproteobacteria</taxon>
        <taxon>Chromatiales</taxon>
        <taxon>Chromatiaceae</taxon>
        <taxon>Lamprobacter</taxon>
    </lineage>
</organism>